<accession>A0A369JHE3</accession>
<feature type="compositionally biased region" description="Pro residues" evidence="1">
    <location>
        <begin position="491"/>
        <end position="504"/>
    </location>
</feature>
<organism evidence="3 4">
    <name type="scientific">Hypsizygus marmoreus</name>
    <name type="common">White beech mushroom</name>
    <name type="synonym">Agaricus marmoreus</name>
    <dbReference type="NCBI Taxonomy" id="39966"/>
    <lineage>
        <taxon>Eukaryota</taxon>
        <taxon>Fungi</taxon>
        <taxon>Dikarya</taxon>
        <taxon>Basidiomycota</taxon>
        <taxon>Agaricomycotina</taxon>
        <taxon>Agaricomycetes</taxon>
        <taxon>Agaricomycetidae</taxon>
        <taxon>Agaricales</taxon>
        <taxon>Tricholomatineae</taxon>
        <taxon>Lyophyllaceae</taxon>
        <taxon>Hypsizygus</taxon>
    </lineage>
</organism>
<name>A0A369JHE3_HYPMA</name>
<evidence type="ECO:0000256" key="1">
    <source>
        <dbReference type="SAM" id="MobiDB-lite"/>
    </source>
</evidence>
<keyword evidence="4" id="KW-1185">Reference proteome</keyword>
<dbReference type="InterPro" id="IPR036047">
    <property type="entry name" value="F-box-like_dom_sf"/>
</dbReference>
<evidence type="ECO:0000259" key="2">
    <source>
        <dbReference type="PROSITE" id="PS50181"/>
    </source>
</evidence>
<dbReference type="EMBL" id="LUEZ02000058">
    <property type="protein sequence ID" value="RDB20732.1"/>
    <property type="molecule type" value="Genomic_DNA"/>
</dbReference>
<protein>
    <recommendedName>
        <fullName evidence="2">F-box domain-containing protein</fullName>
    </recommendedName>
</protein>
<dbReference type="Pfam" id="PF12937">
    <property type="entry name" value="F-box-like"/>
    <property type="match status" value="1"/>
</dbReference>
<dbReference type="AlphaFoldDB" id="A0A369JHE3"/>
<feature type="domain" description="F-box" evidence="2">
    <location>
        <begin position="85"/>
        <end position="131"/>
    </location>
</feature>
<proteinExistence type="predicted"/>
<dbReference type="InParanoid" id="A0A369JHE3"/>
<sequence length="767" mass="86136">MVAQSKEREQAALTAESSHRHVWIPRTAALCSEVVLRSPFLHDLLKNDRGSRKPTALQNSLNNPLMLGLSSCSEPATLKSEPEEKMGLNTLPYDLLLNIASRLELRDVHALHLTCKSLYDFSITRPVYRKLATDVLRRCRALPLKGFQRITDLSTEQLIRSVNKANRYERAWRRRGPYPISTGPYSGINPHSNYMDVSKDAPPNLAGAHKWYKVVSAPPKEEVDWLSPITSSYTLCATKSGKVVCWDVQTDTCLAEWNPGERWELWKCRVEFEEKTVFFTMAKIVNGSYDDGRIMEFVLMRLKFSDSPSGESSSTPPVFSHVTDFKTAGVVMNVFLLDPIARLLSAFVWVSSTNTIGLYALPDWDQLEYVFIDTGIECVHSSNWSCILHERNIVIHCEESDGAYQYFYPLHLLQPFAKRLASKNDIPTISYAVSPAKTLSRKFTFPLLTEPPRLPVAENSLAPLGAENGLIAETASASAAPAVTAPAAQLQPPPTNQAPNPNPFPSTTWSPDSAHFVRQWWPSLPGIPRVSCTVVLLSSHDLETHHNRFILAQHYFRVPLNHSEYIQSPEVSELPHRLIGAHHPLNKPDRAIDTSDINVNERRSSSGNGRATVEELEDAARGEDIKDDALMHLWYVSTPFEVVCVSDSPDEDDDGFMTERPRPLVAVDFGHAVWIEYADNEEDVASPRSADTDAKWLRFVTFPPFGEDMDRLDEEGKPWMRSGGEVRTLDIPDELDLDAVETINIDQSQGAIILSVRDGKIFILCYE</sequence>
<feature type="region of interest" description="Disordered" evidence="1">
    <location>
        <begin position="482"/>
        <end position="508"/>
    </location>
</feature>
<evidence type="ECO:0000313" key="3">
    <source>
        <dbReference type="EMBL" id="RDB20732.1"/>
    </source>
</evidence>
<reference evidence="3" key="1">
    <citation type="submission" date="2018-04" db="EMBL/GenBank/DDBJ databases">
        <title>Whole genome sequencing of Hypsizygus marmoreus.</title>
        <authorList>
            <person name="Choi I.-G."/>
            <person name="Min B."/>
            <person name="Kim J.-G."/>
            <person name="Kim S."/>
            <person name="Oh Y.-L."/>
            <person name="Kong W.-S."/>
            <person name="Park H."/>
            <person name="Jeong J."/>
            <person name="Song E.-S."/>
        </authorList>
    </citation>
    <scope>NUCLEOTIDE SEQUENCE [LARGE SCALE GENOMIC DNA]</scope>
    <source>
        <strain evidence="3">51987-8</strain>
    </source>
</reference>
<comment type="caution">
    <text evidence="3">The sequence shown here is derived from an EMBL/GenBank/DDBJ whole genome shotgun (WGS) entry which is preliminary data.</text>
</comment>
<gene>
    <name evidence="3" type="ORF">Hypma_012244</name>
</gene>
<dbReference type="SUPFAM" id="SSF81383">
    <property type="entry name" value="F-box domain"/>
    <property type="match status" value="1"/>
</dbReference>
<dbReference type="Proteomes" id="UP000076154">
    <property type="component" value="Unassembled WGS sequence"/>
</dbReference>
<dbReference type="PROSITE" id="PS50181">
    <property type="entry name" value="FBOX"/>
    <property type="match status" value="1"/>
</dbReference>
<evidence type="ECO:0000313" key="4">
    <source>
        <dbReference type="Proteomes" id="UP000076154"/>
    </source>
</evidence>
<dbReference type="OrthoDB" id="3202382at2759"/>
<dbReference type="CDD" id="cd09917">
    <property type="entry name" value="F-box_SF"/>
    <property type="match status" value="1"/>
</dbReference>
<dbReference type="InterPro" id="IPR001810">
    <property type="entry name" value="F-box_dom"/>
</dbReference>